<reference evidence="3" key="1">
    <citation type="journal article" date="2019" name="Int. J. Syst. Evol. Microbiol.">
        <title>The Global Catalogue of Microorganisms (GCM) 10K type strain sequencing project: providing services to taxonomists for standard genome sequencing and annotation.</title>
        <authorList>
            <consortium name="The Broad Institute Genomics Platform"/>
            <consortium name="The Broad Institute Genome Sequencing Center for Infectious Disease"/>
            <person name="Wu L."/>
            <person name="Ma J."/>
        </authorList>
    </citation>
    <scope>NUCLEOTIDE SEQUENCE [LARGE SCALE GENOMIC DNA]</scope>
    <source>
        <strain evidence="3">JCM 11496</strain>
    </source>
</reference>
<name>A0ABW4Q4X3_9MICC</name>
<keyword evidence="1" id="KW-0472">Membrane</keyword>
<feature type="transmembrane region" description="Helical" evidence="1">
    <location>
        <begin position="118"/>
        <end position="138"/>
    </location>
</feature>
<accession>A0ABW4Q4X3</accession>
<evidence type="ECO:0000313" key="3">
    <source>
        <dbReference type="Proteomes" id="UP001597307"/>
    </source>
</evidence>
<protein>
    <submittedName>
        <fullName evidence="2">Uncharacterized protein</fullName>
    </submittedName>
</protein>
<evidence type="ECO:0000313" key="2">
    <source>
        <dbReference type="EMBL" id="MFD1845803.1"/>
    </source>
</evidence>
<organism evidence="2 3">
    <name type="scientific">Arthrobacter flavus</name>
    <dbReference type="NCBI Taxonomy" id="95172"/>
    <lineage>
        <taxon>Bacteria</taxon>
        <taxon>Bacillati</taxon>
        <taxon>Actinomycetota</taxon>
        <taxon>Actinomycetes</taxon>
        <taxon>Micrococcales</taxon>
        <taxon>Micrococcaceae</taxon>
        <taxon>Arthrobacter</taxon>
    </lineage>
</organism>
<dbReference type="RefSeq" id="WP_343878014.1">
    <property type="nucleotide sequence ID" value="NZ_BAAAIJ010000009.1"/>
</dbReference>
<keyword evidence="1" id="KW-0812">Transmembrane</keyword>
<feature type="transmembrane region" description="Helical" evidence="1">
    <location>
        <begin position="92"/>
        <end position="112"/>
    </location>
</feature>
<gene>
    <name evidence="2" type="ORF">ACFSFX_04245</name>
</gene>
<sequence length="142" mass="14515">MSTNTYTSKQKAAVLGLVLAGLSGLIVTGLLLQEYGPGNMGAGLLMGGAVGLVAALIGLWRITKTPSRVSTFERAWTQTGDERDNAVLTRSLAVLGLASFPLTAIAAIAVGFGAAVEMVLSLLLLAQAVVGAVAFTVINRKS</sequence>
<keyword evidence="1" id="KW-1133">Transmembrane helix</keyword>
<dbReference type="EMBL" id="JBHUGA010000009">
    <property type="protein sequence ID" value="MFD1845803.1"/>
    <property type="molecule type" value="Genomic_DNA"/>
</dbReference>
<feature type="transmembrane region" description="Helical" evidence="1">
    <location>
        <begin position="38"/>
        <end position="60"/>
    </location>
</feature>
<evidence type="ECO:0000256" key="1">
    <source>
        <dbReference type="SAM" id="Phobius"/>
    </source>
</evidence>
<dbReference type="Proteomes" id="UP001597307">
    <property type="component" value="Unassembled WGS sequence"/>
</dbReference>
<proteinExistence type="predicted"/>
<keyword evidence="3" id="KW-1185">Reference proteome</keyword>
<feature type="transmembrane region" description="Helical" evidence="1">
    <location>
        <begin position="12"/>
        <end position="32"/>
    </location>
</feature>
<comment type="caution">
    <text evidence="2">The sequence shown here is derived from an EMBL/GenBank/DDBJ whole genome shotgun (WGS) entry which is preliminary data.</text>
</comment>